<keyword evidence="5" id="KW-0030">Aminoacyl-tRNA synthetase</keyword>
<dbReference type="AlphaFoldDB" id="A0A8J6FMK6"/>
<protein>
    <recommendedName>
        <fullName evidence="6">WHEP-TRS domain-containing protein</fullName>
    </recommendedName>
</protein>
<keyword evidence="8" id="KW-1185">Reference proteome</keyword>
<evidence type="ECO:0000313" key="7">
    <source>
        <dbReference type="EMBL" id="KAG9490943.1"/>
    </source>
</evidence>
<evidence type="ECO:0000313" key="8">
    <source>
        <dbReference type="Proteomes" id="UP000770717"/>
    </source>
</evidence>
<evidence type="ECO:0000256" key="4">
    <source>
        <dbReference type="ARBA" id="ARBA00022917"/>
    </source>
</evidence>
<comment type="caution">
    <text evidence="7">The sequence shown here is derived from an EMBL/GenBank/DDBJ whole genome shotgun (WGS) entry which is preliminary data.</text>
</comment>
<dbReference type="Proteomes" id="UP000770717">
    <property type="component" value="Unassembled WGS sequence"/>
</dbReference>
<gene>
    <name evidence="7" type="ORF">GDO78_006327</name>
</gene>
<organism evidence="7 8">
    <name type="scientific">Eleutherodactylus coqui</name>
    <name type="common">Puerto Rican coqui</name>
    <dbReference type="NCBI Taxonomy" id="57060"/>
    <lineage>
        <taxon>Eukaryota</taxon>
        <taxon>Metazoa</taxon>
        <taxon>Chordata</taxon>
        <taxon>Craniata</taxon>
        <taxon>Vertebrata</taxon>
        <taxon>Euteleostomi</taxon>
        <taxon>Amphibia</taxon>
        <taxon>Batrachia</taxon>
        <taxon>Anura</taxon>
        <taxon>Neobatrachia</taxon>
        <taxon>Hyloidea</taxon>
        <taxon>Eleutherodactylidae</taxon>
        <taxon>Eleutherodactylinae</taxon>
        <taxon>Eleutherodactylus</taxon>
        <taxon>Eleutherodactylus</taxon>
    </lineage>
</organism>
<evidence type="ECO:0000256" key="1">
    <source>
        <dbReference type="ARBA" id="ARBA00022598"/>
    </source>
</evidence>
<dbReference type="PROSITE" id="PS51185">
    <property type="entry name" value="WHEP_TRS_2"/>
    <property type="match status" value="1"/>
</dbReference>
<keyword evidence="3" id="KW-0067">ATP-binding</keyword>
<evidence type="ECO:0000256" key="5">
    <source>
        <dbReference type="ARBA" id="ARBA00023146"/>
    </source>
</evidence>
<evidence type="ECO:0000259" key="6">
    <source>
        <dbReference type="PROSITE" id="PS51185"/>
    </source>
</evidence>
<proteinExistence type="predicted"/>
<keyword evidence="4" id="KW-0648">Protein biosynthesis</keyword>
<dbReference type="Gene3D" id="1.10.287.10">
    <property type="entry name" value="S15/NS1, RNA-binding"/>
    <property type="match status" value="1"/>
</dbReference>
<dbReference type="GO" id="GO:0006418">
    <property type="term" value="P:tRNA aminoacylation for protein translation"/>
    <property type="evidence" value="ECO:0007669"/>
    <property type="project" value="InterPro"/>
</dbReference>
<dbReference type="InterPro" id="IPR009068">
    <property type="entry name" value="uS15_NS1_RNA-bd_sf"/>
</dbReference>
<feature type="domain" description="WHEP-TRS" evidence="6">
    <location>
        <begin position="3"/>
        <end position="59"/>
    </location>
</feature>
<dbReference type="Pfam" id="PF00458">
    <property type="entry name" value="WHEP-TRS"/>
    <property type="match status" value="1"/>
</dbReference>
<sequence>MAERAEQERAVTQQAERVRKLKQEKAGSEQIAEEVAKLLELKAQLGADDGKHKFVLKTPKVKYPKSCSILV</sequence>
<dbReference type="GO" id="GO:0005524">
    <property type="term" value="F:ATP binding"/>
    <property type="evidence" value="ECO:0007669"/>
    <property type="project" value="UniProtKB-KW"/>
</dbReference>
<dbReference type="OrthoDB" id="9949072at2759"/>
<dbReference type="EMBL" id="WNTK01000002">
    <property type="protein sequence ID" value="KAG9490943.1"/>
    <property type="molecule type" value="Genomic_DNA"/>
</dbReference>
<accession>A0A8J6FMK6</accession>
<dbReference type="GO" id="GO:0004812">
    <property type="term" value="F:aminoacyl-tRNA ligase activity"/>
    <property type="evidence" value="ECO:0007669"/>
    <property type="project" value="UniProtKB-KW"/>
</dbReference>
<evidence type="ECO:0000256" key="2">
    <source>
        <dbReference type="ARBA" id="ARBA00022741"/>
    </source>
</evidence>
<dbReference type="InterPro" id="IPR000738">
    <property type="entry name" value="WHEP-TRS_dom"/>
</dbReference>
<dbReference type="SUPFAM" id="SSF47060">
    <property type="entry name" value="S15/NS1 RNA-binding domain"/>
    <property type="match status" value="1"/>
</dbReference>
<name>A0A8J6FMK6_ELECQ</name>
<dbReference type="SMART" id="SM00991">
    <property type="entry name" value="WHEP-TRS"/>
    <property type="match status" value="1"/>
</dbReference>
<evidence type="ECO:0000256" key="3">
    <source>
        <dbReference type="ARBA" id="ARBA00022840"/>
    </source>
</evidence>
<keyword evidence="2" id="KW-0547">Nucleotide-binding</keyword>
<keyword evidence="1" id="KW-0436">Ligase</keyword>
<reference evidence="7" key="1">
    <citation type="thesis" date="2020" institute="ProQuest LLC" country="789 East Eisenhower Parkway, Ann Arbor, MI, USA">
        <title>Comparative Genomics and Chromosome Evolution.</title>
        <authorList>
            <person name="Mudd A.B."/>
        </authorList>
    </citation>
    <scope>NUCLEOTIDE SEQUENCE</scope>
    <source>
        <strain evidence="7">HN-11 Male</strain>
        <tissue evidence="7">Kidney and liver</tissue>
    </source>
</reference>